<feature type="compositionally biased region" description="Basic and acidic residues" evidence="4">
    <location>
        <begin position="312"/>
        <end position="324"/>
    </location>
</feature>
<dbReference type="PANTHER" id="PTHR24171">
    <property type="entry name" value="ANKYRIN REPEAT DOMAIN-CONTAINING PROTEIN 39-RELATED"/>
    <property type="match status" value="1"/>
</dbReference>
<dbReference type="AlphaFoldDB" id="A0A423U7F7"/>
<feature type="region of interest" description="Disordered" evidence="4">
    <location>
        <begin position="150"/>
        <end position="270"/>
    </location>
</feature>
<dbReference type="OrthoDB" id="10257076at2759"/>
<dbReference type="PROSITE" id="PS50088">
    <property type="entry name" value="ANK_REPEAT"/>
    <property type="match status" value="1"/>
</dbReference>
<dbReference type="Gene3D" id="1.25.40.20">
    <property type="entry name" value="Ankyrin repeat-containing domain"/>
    <property type="match status" value="1"/>
</dbReference>
<organism evidence="5 6">
    <name type="scientific">Penaeus vannamei</name>
    <name type="common">Whiteleg shrimp</name>
    <name type="synonym">Litopenaeus vannamei</name>
    <dbReference type="NCBI Taxonomy" id="6689"/>
    <lineage>
        <taxon>Eukaryota</taxon>
        <taxon>Metazoa</taxon>
        <taxon>Ecdysozoa</taxon>
        <taxon>Arthropoda</taxon>
        <taxon>Crustacea</taxon>
        <taxon>Multicrustacea</taxon>
        <taxon>Malacostraca</taxon>
        <taxon>Eumalacostraca</taxon>
        <taxon>Eucarida</taxon>
        <taxon>Decapoda</taxon>
        <taxon>Dendrobranchiata</taxon>
        <taxon>Penaeoidea</taxon>
        <taxon>Penaeidae</taxon>
        <taxon>Penaeus</taxon>
    </lineage>
</organism>
<dbReference type="Gene3D" id="1.10.287.1490">
    <property type="match status" value="1"/>
</dbReference>
<evidence type="ECO:0000256" key="2">
    <source>
        <dbReference type="ARBA" id="ARBA00023043"/>
    </source>
</evidence>
<feature type="compositionally biased region" description="Acidic residues" evidence="4">
    <location>
        <begin position="439"/>
        <end position="450"/>
    </location>
</feature>
<dbReference type="Proteomes" id="UP000283509">
    <property type="component" value="Unassembled WGS sequence"/>
</dbReference>
<feature type="repeat" description="ANK" evidence="3">
    <location>
        <begin position="29"/>
        <end position="61"/>
    </location>
</feature>
<sequence>MHWAGWSGHWRTLEALAASGADVDPVCNKGNTPLHDAASNGKLLAVGALIGLGASTSKKNKDGKTPQDLLGTTSADRVFSMVMAAGNQTGDMESWFSLPCFAPQCWCQAGRRGRWPPLLLFISRELKRMFFLKSLNVLCEWPFQAKESARRGGRCRSGRSTTRKRRRRPPCRRSTTRKRRRRLQKEYDSKAAEAANLQKEYDSKAAEAANLQKEYDSKEAEPAEGKRRQKLKEKEAEIKQVEGQVKKARRDRQRGEREAGAEREGFNAQIAGLEERIATLQSHLEEESRKNRALTTQIAEKESELTQAELESELKRRDKKIEDLKSEEEDSLLKRMMVSAPRPDASLSPPRDPEAPGAGEPSAVGGRRRVRGAAGSGDTPPAAARDGAKAAAGGGDKPRQATGRKGKARKAPEDDEPLSAAGRDERPEAAGTRGKESPQEDSDASTLEDE</sequence>
<keyword evidence="6" id="KW-1185">Reference proteome</keyword>
<evidence type="ECO:0000313" key="5">
    <source>
        <dbReference type="EMBL" id="ROT84609.1"/>
    </source>
</evidence>
<name>A0A423U7F7_PENVA</name>
<dbReference type="InterPro" id="IPR036770">
    <property type="entry name" value="Ankyrin_rpt-contain_sf"/>
</dbReference>
<keyword evidence="1" id="KW-0677">Repeat</keyword>
<accession>A0A423U7F7</accession>
<reference evidence="5 6" key="2">
    <citation type="submission" date="2019-01" db="EMBL/GenBank/DDBJ databases">
        <title>The decoding of complex shrimp genome reveals the adaptation for benthos swimmer, frequently molting mechanism and breeding impact on genome.</title>
        <authorList>
            <person name="Sun Y."/>
            <person name="Gao Y."/>
            <person name="Yu Y."/>
        </authorList>
    </citation>
    <scope>NUCLEOTIDE SEQUENCE [LARGE SCALE GENOMIC DNA]</scope>
    <source>
        <tissue evidence="5">Muscle</tissue>
    </source>
</reference>
<gene>
    <name evidence="5" type="ORF">C7M84_022200</name>
</gene>
<feature type="compositionally biased region" description="Basic and acidic residues" evidence="4">
    <location>
        <begin position="253"/>
        <end position="265"/>
    </location>
</feature>
<dbReference type="InterPro" id="IPR002110">
    <property type="entry name" value="Ankyrin_rpt"/>
</dbReference>
<feature type="compositionally biased region" description="Basic residues" evidence="4">
    <location>
        <begin position="151"/>
        <end position="183"/>
    </location>
</feature>
<proteinExistence type="predicted"/>
<dbReference type="STRING" id="6689.A0A423U7F7"/>
<feature type="region of interest" description="Disordered" evidence="4">
    <location>
        <begin position="282"/>
        <end position="450"/>
    </location>
</feature>
<feature type="compositionally biased region" description="Low complexity" evidence="4">
    <location>
        <begin position="372"/>
        <end position="391"/>
    </location>
</feature>
<reference evidence="5 6" key="1">
    <citation type="submission" date="2018-04" db="EMBL/GenBank/DDBJ databases">
        <authorList>
            <person name="Zhang X."/>
            <person name="Yuan J."/>
            <person name="Li F."/>
            <person name="Xiang J."/>
        </authorList>
    </citation>
    <scope>NUCLEOTIDE SEQUENCE [LARGE SCALE GENOMIC DNA]</scope>
    <source>
        <tissue evidence="5">Muscle</tissue>
    </source>
</reference>
<keyword evidence="2 3" id="KW-0040">ANK repeat</keyword>
<feature type="compositionally biased region" description="Basic and acidic residues" evidence="4">
    <location>
        <begin position="213"/>
        <end position="240"/>
    </location>
</feature>
<evidence type="ECO:0000313" key="6">
    <source>
        <dbReference type="Proteomes" id="UP000283509"/>
    </source>
</evidence>
<feature type="compositionally biased region" description="Basic and acidic residues" evidence="4">
    <location>
        <begin position="422"/>
        <end position="438"/>
    </location>
</feature>
<protein>
    <submittedName>
        <fullName evidence="5">Uncharacterized protein</fullName>
    </submittedName>
</protein>
<comment type="caution">
    <text evidence="5">The sequence shown here is derived from an EMBL/GenBank/DDBJ whole genome shotgun (WGS) entry which is preliminary data.</text>
</comment>
<evidence type="ECO:0000256" key="4">
    <source>
        <dbReference type="SAM" id="MobiDB-lite"/>
    </source>
</evidence>
<dbReference type="EMBL" id="QCYY01000520">
    <property type="protein sequence ID" value="ROT84609.1"/>
    <property type="molecule type" value="Genomic_DNA"/>
</dbReference>
<dbReference type="PROSITE" id="PS50297">
    <property type="entry name" value="ANK_REP_REGION"/>
    <property type="match status" value="1"/>
</dbReference>
<dbReference type="Pfam" id="PF00023">
    <property type="entry name" value="Ank"/>
    <property type="match status" value="1"/>
</dbReference>
<evidence type="ECO:0000256" key="3">
    <source>
        <dbReference type="PROSITE-ProRule" id="PRU00023"/>
    </source>
</evidence>
<dbReference type="SUPFAM" id="SSF48403">
    <property type="entry name" value="Ankyrin repeat"/>
    <property type="match status" value="1"/>
</dbReference>
<evidence type="ECO:0000256" key="1">
    <source>
        <dbReference type="ARBA" id="ARBA00022737"/>
    </source>
</evidence>